<dbReference type="AlphaFoldDB" id="A0A550BVY6"/>
<evidence type="ECO:0000313" key="3">
    <source>
        <dbReference type="Proteomes" id="UP000320762"/>
    </source>
</evidence>
<organism evidence="2 3">
    <name type="scientific">Schizophyllum amplum</name>
    <dbReference type="NCBI Taxonomy" id="97359"/>
    <lineage>
        <taxon>Eukaryota</taxon>
        <taxon>Fungi</taxon>
        <taxon>Dikarya</taxon>
        <taxon>Basidiomycota</taxon>
        <taxon>Agaricomycotina</taxon>
        <taxon>Agaricomycetes</taxon>
        <taxon>Agaricomycetidae</taxon>
        <taxon>Agaricales</taxon>
        <taxon>Schizophyllaceae</taxon>
        <taxon>Schizophyllum</taxon>
    </lineage>
</organism>
<gene>
    <name evidence="2" type="ORF">BD626DRAFT_635520</name>
</gene>
<protein>
    <submittedName>
        <fullName evidence="2">Uncharacterized protein</fullName>
    </submittedName>
</protein>
<dbReference type="Proteomes" id="UP000320762">
    <property type="component" value="Unassembled WGS sequence"/>
</dbReference>
<name>A0A550BVY6_9AGAR</name>
<feature type="coiled-coil region" evidence="1">
    <location>
        <begin position="109"/>
        <end position="150"/>
    </location>
</feature>
<proteinExistence type="predicted"/>
<comment type="caution">
    <text evidence="2">The sequence shown here is derived from an EMBL/GenBank/DDBJ whole genome shotgun (WGS) entry which is preliminary data.</text>
</comment>
<accession>A0A550BVY6</accession>
<keyword evidence="1" id="KW-0175">Coiled coil</keyword>
<evidence type="ECO:0000256" key="1">
    <source>
        <dbReference type="SAM" id="Coils"/>
    </source>
</evidence>
<sequence length="281" mass="31065">MIPPSNFRSRRSPTPLHLRLGTGVSTVQMRALSSLAGSCSSLSVVPLGDALTASSLSSRRLVESLPVGRESATARGITPILIQAERLVRTLHSRVEERDDRLRQAHLVLEAQQTRNEELSLMLQHAEAELQQARSEVAHLRASLLHVEEERDDANGRAEHILKDRDFFRQALEGRTRELHWSRVDRQNSNVANTRLVAENSRLRQDVEEELPRLRAQVDGLVEEMARDRVPRGIYDAVCAERGSLRAALAVRTASPQALTDDAVSEDVVAEGSGFGGVAVL</sequence>
<keyword evidence="3" id="KW-1185">Reference proteome</keyword>
<reference evidence="2 3" key="1">
    <citation type="journal article" date="2019" name="New Phytol.">
        <title>Comparative genomics reveals unique wood-decay strategies and fruiting body development in the Schizophyllaceae.</title>
        <authorList>
            <person name="Almasi E."/>
            <person name="Sahu N."/>
            <person name="Krizsan K."/>
            <person name="Balint B."/>
            <person name="Kovacs G.M."/>
            <person name="Kiss B."/>
            <person name="Cseklye J."/>
            <person name="Drula E."/>
            <person name="Henrissat B."/>
            <person name="Nagy I."/>
            <person name="Chovatia M."/>
            <person name="Adam C."/>
            <person name="LaButti K."/>
            <person name="Lipzen A."/>
            <person name="Riley R."/>
            <person name="Grigoriev I.V."/>
            <person name="Nagy L.G."/>
        </authorList>
    </citation>
    <scope>NUCLEOTIDE SEQUENCE [LARGE SCALE GENOMIC DNA]</scope>
    <source>
        <strain evidence="2 3">NL-1724</strain>
    </source>
</reference>
<evidence type="ECO:0000313" key="2">
    <source>
        <dbReference type="EMBL" id="TRM56698.1"/>
    </source>
</evidence>
<dbReference type="EMBL" id="VDMD01000061">
    <property type="protein sequence ID" value="TRM56698.1"/>
    <property type="molecule type" value="Genomic_DNA"/>
</dbReference>